<dbReference type="EMBL" id="BKCJ010106185">
    <property type="protein sequence ID" value="GEX40122.1"/>
    <property type="molecule type" value="Genomic_DNA"/>
</dbReference>
<evidence type="ECO:0000313" key="1">
    <source>
        <dbReference type="EMBL" id="GEX40122.1"/>
    </source>
</evidence>
<dbReference type="PANTHER" id="PTHR11439">
    <property type="entry name" value="GAG-POL-RELATED RETROTRANSPOSON"/>
    <property type="match status" value="1"/>
</dbReference>
<organism evidence="1">
    <name type="scientific">Tanacetum cinerariifolium</name>
    <name type="common">Dalmatian daisy</name>
    <name type="synonym">Chrysanthemum cinerariifolium</name>
    <dbReference type="NCBI Taxonomy" id="118510"/>
    <lineage>
        <taxon>Eukaryota</taxon>
        <taxon>Viridiplantae</taxon>
        <taxon>Streptophyta</taxon>
        <taxon>Embryophyta</taxon>
        <taxon>Tracheophyta</taxon>
        <taxon>Spermatophyta</taxon>
        <taxon>Magnoliopsida</taxon>
        <taxon>eudicotyledons</taxon>
        <taxon>Gunneridae</taxon>
        <taxon>Pentapetalae</taxon>
        <taxon>asterids</taxon>
        <taxon>campanulids</taxon>
        <taxon>Asterales</taxon>
        <taxon>Asteraceae</taxon>
        <taxon>Asteroideae</taxon>
        <taxon>Anthemideae</taxon>
        <taxon>Anthemidinae</taxon>
        <taxon>Tanacetum</taxon>
    </lineage>
</organism>
<proteinExistence type="predicted"/>
<accession>A0A699H4H7</accession>
<protein>
    <submittedName>
        <fullName evidence="1">Retrovirus-related Pol polyprotein from transposon TNT 1-94</fullName>
    </submittedName>
</protein>
<reference evidence="1" key="1">
    <citation type="journal article" date="2019" name="Sci. Rep.">
        <title>Draft genome of Tanacetum cinerariifolium, the natural source of mosquito coil.</title>
        <authorList>
            <person name="Yamashiro T."/>
            <person name="Shiraishi A."/>
            <person name="Satake H."/>
            <person name="Nakayama K."/>
        </authorList>
    </citation>
    <scope>NUCLEOTIDE SEQUENCE</scope>
</reference>
<dbReference type="PANTHER" id="PTHR11439:SF463">
    <property type="entry name" value="REVERSE TRANSCRIPTASE TY1_COPIA-TYPE DOMAIN-CONTAINING PROTEIN"/>
    <property type="match status" value="1"/>
</dbReference>
<dbReference type="CDD" id="cd09272">
    <property type="entry name" value="RNase_HI_RT_Ty1"/>
    <property type="match status" value="1"/>
</dbReference>
<gene>
    <name evidence="1" type="ORF">Tci_312097</name>
</gene>
<comment type="caution">
    <text evidence="1">The sequence shown here is derived from an EMBL/GenBank/DDBJ whole genome shotgun (WGS) entry which is preliminary data.</text>
</comment>
<dbReference type="AlphaFoldDB" id="A0A699H4H7"/>
<name>A0A699H4H7_TANCI</name>
<sequence length="231" mass="25672">MNPEEKLRSDDEIGRVDESLYRSLIGKLIYVTHSCPGLSFTVGVLSRFMHNPSKQHFGAAKRVLRYLAGTMKLVDDGKSTTGNCFILGPAAISWSSKKQDTTTISVTEAEYISASATSCQAVWLRRLMSDLRMKQLKQQRCFVITDLLLCLQKIQFFITVLNTSTSNITLIAKGEVKIESCRSEEQLADIMTKGLAYSKHEDSCTRLDIMGQSCDLVGLVAPDLQLLYVCG</sequence>